<dbReference type="Pfam" id="PF14292">
    <property type="entry name" value="SusE"/>
    <property type="match status" value="1"/>
</dbReference>
<evidence type="ECO:0000313" key="4">
    <source>
        <dbReference type="Proteomes" id="UP000605676"/>
    </source>
</evidence>
<evidence type="ECO:0000259" key="1">
    <source>
        <dbReference type="Pfam" id="PF14292"/>
    </source>
</evidence>
<organism evidence="3 4">
    <name type="scientific">Carboxylicivirga marina</name>
    <dbReference type="NCBI Taxonomy" id="2800988"/>
    <lineage>
        <taxon>Bacteria</taxon>
        <taxon>Pseudomonadati</taxon>
        <taxon>Bacteroidota</taxon>
        <taxon>Bacteroidia</taxon>
        <taxon>Marinilabiliales</taxon>
        <taxon>Marinilabiliaceae</taxon>
        <taxon>Carboxylicivirga</taxon>
    </lineage>
</organism>
<evidence type="ECO:0000313" key="3">
    <source>
        <dbReference type="EMBL" id="MBK3516939.1"/>
    </source>
</evidence>
<dbReference type="EMBL" id="JAENRR010000010">
    <property type="protein sequence ID" value="MBK3516939.1"/>
    <property type="molecule type" value="Genomic_DNA"/>
</dbReference>
<protein>
    <submittedName>
        <fullName evidence="3">SusF/SusE family outer membrane protein</fullName>
    </submittedName>
</protein>
<dbReference type="RefSeq" id="WP_200464167.1">
    <property type="nucleotide sequence ID" value="NZ_JAENRR010000010.1"/>
</dbReference>
<comment type="caution">
    <text evidence="3">The sequence shown here is derived from an EMBL/GenBank/DDBJ whole genome shotgun (WGS) entry which is preliminary data.</text>
</comment>
<accession>A0ABS1HGZ1</accession>
<feature type="domain" description="SusE outer membrane protein" evidence="1">
    <location>
        <begin position="22"/>
        <end position="128"/>
    </location>
</feature>
<gene>
    <name evidence="3" type="ORF">JIV24_06265</name>
</gene>
<dbReference type="InterPro" id="IPR032187">
    <property type="entry name" value="SusF/SusE-like_C"/>
</dbReference>
<dbReference type="InterPro" id="IPR025970">
    <property type="entry name" value="SusE"/>
</dbReference>
<reference evidence="3 4" key="1">
    <citation type="submission" date="2021-01" db="EMBL/GenBank/DDBJ databases">
        <title>Carboxyliciviraga sp.nov., isolated from coastal sediments.</title>
        <authorList>
            <person name="Lu D."/>
            <person name="Zhang T."/>
        </authorList>
    </citation>
    <scope>NUCLEOTIDE SEQUENCE [LARGE SCALE GENOMIC DNA]</scope>
    <source>
        <strain evidence="3 4">N1Y132</strain>
    </source>
</reference>
<evidence type="ECO:0000259" key="2">
    <source>
        <dbReference type="Pfam" id="PF16411"/>
    </source>
</evidence>
<dbReference type="Gene3D" id="2.60.40.3620">
    <property type="match status" value="4"/>
</dbReference>
<dbReference type="PROSITE" id="PS51257">
    <property type="entry name" value="PROKAR_LIPOPROTEIN"/>
    <property type="match status" value="1"/>
</dbReference>
<feature type="domain" description="Outer membrane protein SusF/SusE-like C-terminal" evidence="2">
    <location>
        <begin position="154"/>
        <end position="250"/>
    </location>
</feature>
<dbReference type="Proteomes" id="UP000605676">
    <property type="component" value="Unassembled WGS sequence"/>
</dbReference>
<proteinExistence type="predicted"/>
<sequence>MKYLNIFLALILTGGFLTSCEDDMDPKVPGDAVSPVLEAPASGETYVLQKIDEENQLTSIVFSEADFKLDVVTEYTVEVDDADGSFEFSRVVATGVNSPIDLKVGTFNKSLLNLGYEGGEAHNIQLRVVAGNHLASEPITMNVTTYFDAEPWSVIGSAVGGWDTANDQYMSYDKANDVYHITLDMVPGDFKFRAPKKDDGGDPWKYNLGLEGGSIIIDNGENIVLKDGGDNVKCSGGNYTITLDVTNSKFTIVQNSAGEFTNWTDVVLDAVGSGVSGDHPDAIADPSGWGWGNVLLPDNEGKPSADGSTYTWTWTGIILEANEGFKLRTQNGEASPVNGMSFDVGFGAVDTDNSSDKVADNGGNITVTEKGEYLITLVIDAATGDAKAVTIKEYVKFPNELYFVGTNNGWDNAAPHYIGISNADEGKYLGFLTLADDSEVKILTNPGSWDGYGAGANAGELAAGGGNIVMLNQPGYDGAGQYIVKFDINLLTIELVKITSVAIVGDGANPGWPDDGAGTNQGVELTYDETNKKFTGTVGFNATGEWKFRFNNSWDYNLGNNDKDLTKLTPGGGNFDTPGAGDKTVSLFLESTAQYNATVE</sequence>
<keyword evidence="4" id="KW-1185">Reference proteome</keyword>
<dbReference type="Pfam" id="PF16411">
    <property type="entry name" value="SusF_SusE"/>
    <property type="match status" value="1"/>
</dbReference>
<name>A0ABS1HGZ1_9BACT</name>